<proteinExistence type="predicted"/>
<protein>
    <submittedName>
        <fullName evidence="1">Uncharacterized protein</fullName>
    </submittedName>
</protein>
<name>A0ABZ2KRC3_9BACT</name>
<dbReference type="EMBL" id="CP089983">
    <property type="protein sequence ID" value="WXB01209.1"/>
    <property type="molecule type" value="Genomic_DNA"/>
</dbReference>
<gene>
    <name evidence="1" type="ORF">LVJ94_30350</name>
</gene>
<reference evidence="1" key="1">
    <citation type="submission" date="2021-12" db="EMBL/GenBank/DDBJ databases">
        <title>Discovery of the Pendulisporaceae a myxobacterial family with distinct sporulation behavior and unique specialized metabolism.</title>
        <authorList>
            <person name="Garcia R."/>
            <person name="Popoff A."/>
            <person name="Bader C.D."/>
            <person name="Loehr J."/>
            <person name="Walesch S."/>
            <person name="Walt C."/>
            <person name="Boldt J."/>
            <person name="Bunk B."/>
            <person name="Haeckl F.J.F.P.J."/>
            <person name="Gunesch A.P."/>
            <person name="Birkelbach J."/>
            <person name="Nuebel U."/>
            <person name="Pietschmann T."/>
            <person name="Bach T."/>
            <person name="Mueller R."/>
        </authorList>
    </citation>
    <scope>NUCLEOTIDE SEQUENCE</scope>
    <source>
        <strain evidence="1">MSr11367</strain>
    </source>
</reference>
<evidence type="ECO:0000313" key="1">
    <source>
        <dbReference type="EMBL" id="WXB01209.1"/>
    </source>
</evidence>
<organism evidence="1 2">
    <name type="scientific">Pendulispora rubella</name>
    <dbReference type="NCBI Taxonomy" id="2741070"/>
    <lineage>
        <taxon>Bacteria</taxon>
        <taxon>Pseudomonadati</taxon>
        <taxon>Myxococcota</taxon>
        <taxon>Myxococcia</taxon>
        <taxon>Myxococcales</taxon>
        <taxon>Sorangiineae</taxon>
        <taxon>Pendulisporaceae</taxon>
        <taxon>Pendulispora</taxon>
    </lineage>
</organism>
<sequence length="242" mass="27097">MQKTNEFSCSSSGEPASVTRVRWGIDQWLITDTFRREWRFWIAPIEEHSQDARVSRWDMVGEPLFHLVPQAFSSLGAREDEAAGDLLAIYDALTGSHLSDDLPRPTVDRRRRLRGFERELSRVLYAALEAGVLKFERYEVPWPFSDVEEKAEERTPEAGAPSVETDIVVFHAVRDVDGSPVPGAIMMIRKPDGSVVREVAGNDGKVQLRGRQGERFTLLSVSEDDAPFEYAISESSATTAVG</sequence>
<dbReference type="Proteomes" id="UP001374803">
    <property type="component" value="Chromosome"/>
</dbReference>
<keyword evidence="2" id="KW-1185">Reference proteome</keyword>
<accession>A0ABZ2KRC3</accession>
<evidence type="ECO:0000313" key="2">
    <source>
        <dbReference type="Proteomes" id="UP001374803"/>
    </source>
</evidence>
<dbReference type="RefSeq" id="WP_394830819.1">
    <property type="nucleotide sequence ID" value="NZ_CP089929.1"/>
</dbReference>